<evidence type="ECO:0000313" key="2">
    <source>
        <dbReference type="RefSeq" id="XP_011205500.2"/>
    </source>
</evidence>
<evidence type="ECO:0000313" key="1">
    <source>
        <dbReference type="Proteomes" id="UP001652620"/>
    </source>
</evidence>
<dbReference type="InParanoid" id="A0A6I9VNQ0"/>
<dbReference type="Proteomes" id="UP001652620">
    <property type="component" value="Chromosome 3"/>
</dbReference>
<keyword evidence="1" id="KW-1185">Reference proteome</keyword>
<dbReference type="OrthoDB" id="7993084at2759"/>
<name>A0A6I9VNQ0_BACDO</name>
<dbReference type="KEGG" id="bdr:105227707"/>
<protein>
    <submittedName>
        <fullName evidence="2">Uncharacterized protein LOC105227707</fullName>
    </submittedName>
</protein>
<dbReference type="GeneID" id="105227707"/>
<accession>A0A6I9VNQ0</accession>
<organism evidence="1 2">
    <name type="scientific">Bactrocera dorsalis</name>
    <name type="common">Oriental fruit fly</name>
    <name type="synonym">Dacus dorsalis</name>
    <dbReference type="NCBI Taxonomy" id="27457"/>
    <lineage>
        <taxon>Eukaryota</taxon>
        <taxon>Metazoa</taxon>
        <taxon>Ecdysozoa</taxon>
        <taxon>Arthropoda</taxon>
        <taxon>Hexapoda</taxon>
        <taxon>Insecta</taxon>
        <taxon>Pterygota</taxon>
        <taxon>Neoptera</taxon>
        <taxon>Endopterygota</taxon>
        <taxon>Diptera</taxon>
        <taxon>Brachycera</taxon>
        <taxon>Muscomorpha</taxon>
        <taxon>Tephritoidea</taxon>
        <taxon>Tephritidae</taxon>
        <taxon>Bactrocera</taxon>
        <taxon>Bactrocera</taxon>
    </lineage>
</organism>
<gene>
    <name evidence="2" type="primary">LOC105227707</name>
</gene>
<sequence length="98" mass="11748">MFCEMISTQQQILRNRRRMSALTTLQQRIAANSARSDRFHNVKKQTQTLREFFEDLQVEENRIKREILKIAQKIKRLEKVAVEDVKDWQSPWKGTENS</sequence>
<dbReference type="RefSeq" id="XP_011205500.2">
    <property type="nucleotide sequence ID" value="XM_011207198.3"/>
</dbReference>
<dbReference type="AlphaFoldDB" id="A0A6I9VNQ0"/>
<proteinExistence type="predicted"/>
<reference evidence="2" key="1">
    <citation type="submission" date="2025-08" db="UniProtKB">
        <authorList>
            <consortium name="RefSeq"/>
        </authorList>
    </citation>
    <scope>IDENTIFICATION</scope>
    <source>
        <tissue evidence="2">Adult</tissue>
    </source>
</reference>